<keyword evidence="3" id="KW-1185">Reference proteome</keyword>
<evidence type="ECO:0000313" key="2">
    <source>
        <dbReference type="EMBL" id="GJT79017.1"/>
    </source>
</evidence>
<proteinExistence type="predicted"/>
<evidence type="ECO:0000313" key="3">
    <source>
        <dbReference type="Proteomes" id="UP001151760"/>
    </source>
</evidence>
<protein>
    <submittedName>
        <fullName evidence="2">Uncharacterized protein</fullName>
    </submittedName>
</protein>
<dbReference type="Proteomes" id="UP001151760">
    <property type="component" value="Unassembled WGS sequence"/>
</dbReference>
<feature type="compositionally biased region" description="Pro residues" evidence="1">
    <location>
        <begin position="217"/>
        <end position="231"/>
    </location>
</feature>
<comment type="caution">
    <text evidence="2">The sequence shown here is derived from an EMBL/GenBank/DDBJ whole genome shotgun (WGS) entry which is preliminary data.</text>
</comment>
<dbReference type="EMBL" id="BQNB010018858">
    <property type="protein sequence ID" value="GJT79017.1"/>
    <property type="molecule type" value="Genomic_DNA"/>
</dbReference>
<accession>A0ABQ5GVK3</accession>
<feature type="region of interest" description="Disordered" evidence="1">
    <location>
        <begin position="209"/>
        <end position="235"/>
    </location>
</feature>
<reference evidence="2" key="2">
    <citation type="submission" date="2022-01" db="EMBL/GenBank/DDBJ databases">
        <authorList>
            <person name="Yamashiro T."/>
            <person name="Shiraishi A."/>
            <person name="Satake H."/>
            <person name="Nakayama K."/>
        </authorList>
    </citation>
    <scope>NUCLEOTIDE SEQUENCE</scope>
</reference>
<name>A0ABQ5GVK3_9ASTR</name>
<sequence>MVSLNDLKTGSENDDNDLALSANPTIDHDLDYFNDFENEFLAIVYNDGLTSKSDLWIKTPVSTDKTDECDPIDETSLSEYEEEIISRFNDLFNDTHSIWHHYLLLIRDTYGSVNVYDFRGYLHQSRERQDPMVVEIEDRMIAYTISGRGQAPEKICGGEEEHSEAVRWTFYWAVLAAHYGLGSDEGLRGCSSLSRAPFEMIYTAREDSHKHEVAPEIPAPAPAQAPPPAPQPHTISQRMDRLKEEIRVLHLAGSLVVTQLMDTMEPEPMIPFDTTLAVAQDYQSVDVSAQDGEA</sequence>
<organism evidence="2 3">
    <name type="scientific">Tanacetum coccineum</name>
    <dbReference type="NCBI Taxonomy" id="301880"/>
    <lineage>
        <taxon>Eukaryota</taxon>
        <taxon>Viridiplantae</taxon>
        <taxon>Streptophyta</taxon>
        <taxon>Embryophyta</taxon>
        <taxon>Tracheophyta</taxon>
        <taxon>Spermatophyta</taxon>
        <taxon>Magnoliopsida</taxon>
        <taxon>eudicotyledons</taxon>
        <taxon>Gunneridae</taxon>
        <taxon>Pentapetalae</taxon>
        <taxon>asterids</taxon>
        <taxon>campanulids</taxon>
        <taxon>Asterales</taxon>
        <taxon>Asteraceae</taxon>
        <taxon>Asteroideae</taxon>
        <taxon>Anthemideae</taxon>
        <taxon>Anthemidinae</taxon>
        <taxon>Tanacetum</taxon>
    </lineage>
</organism>
<gene>
    <name evidence="2" type="ORF">Tco_1045742</name>
</gene>
<evidence type="ECO:0000256" key="1">
    <source>
        <dbReference type="SAM" id="MobiDB-lite"/>
    </source>
</evidence>
<reference evidence="2" key="1">
    <citation type="journal article" date="2022" name="Int. J. Mol. Sci.">
        <title>Draft Genome of Tanacetum Coccineum: Genomic Comparison of Closely Related Tanacetum-Family Plants.</title>
        <authorList>
            <person name="Yamashiro T."/>
            <person name="Shiraishi A."/>
            <person name="Nakayama K."/>
            <person name="Satake H."/>
        </authorList>
    </citation>
    <scope>NUCLEOTIDE SEQUENCE</scope>
</reference>